<protein>
    <submittedName>
        <fullName evidence="1">Uncharacterized protein</fullName>
    </submittedName>
</protein>
<sequence>CWTVEMCGLIPGQTDELTKYAVGTPARRKHALQRRAQSSLED</sequence>
<organism evidence="1 2">
    <name type="scientific">Trifolium medium</name>
    <dbReference type="NCBI Taxonomy" id="97028"/>
    <lineage>
        <taxon>Eukaryota</taxon>
        <taxon>Viridiplantae</taxon>
        <taxon>Streptophyta</taxon>
        <taxon>Embryophyta</taxon>
        <taxon>Tracheophyta</taxon>
        <taxon>Spermatophyta</taxon>
        <taxon>Magnoliopsida</taxon>
        <taxon>eudicotyledons</taxon>
        <taxon>Gunneridae</taxon>
        <taxon>Pentapetalae</taxon>
        <taxon>rosids</taxon>
        <taxon>fabids</taxon>
        <taxon>Fabales</taxon>
        <taxon>Fabaceae</taxon>
        <taxon>Papilionoideae</taxon>
        <taxon>50 kb inversion clade</taxon>
        <taxon>NPAAA clade</taxon>
        <taxon>Hologalegina</taxon>
        <taxon>IRL clade</taxon>
        <taxon>Trifolieae</taxon>
        <taxon>Trifolium</taxon>
    </lineage>
</organism>
<name>A0A392VQ98_9FABA</name>
<accession>A0A392VQ98</accession>
<reference evidence="1 2" key="1">
    <citation type="journal article" date="2018" name="Front. Plant Sci.">
        <title>Red Clover (Trifolium pratense) and Zigzag Clover (T. medium) - A Picture of Genomic Similarities and Differences.</title>
        <authorList>
            <person name="Dluhosova J."/>
            <person name="Istvanek J."/>
            <person name="Nedelnik J."/>
            <person name="Repkova J."/>
        </authorList>
    </citation>
    <scope>NUCLEOTIDE SEQUENCE [LARGE SCALE GENOMIC DNA]</scope>
    <source>
        <strain evidence="2">cv. 10/8</strain>
        <tissue evidence="1">Leaf</tissue>
    </source>
</reference>
<evidence type="ECO:0000313" key="2">
    <source>
        <dbReference type="Proteomes" id="UP000265520"/>
    </source>
</evidence>
<comment type="caution">
    <text evidence="1">The sequence shown here is derived from an EMBL/GenBank/DDBJ whole genome shotgun (WGS) entry which is preliminary data.</text>
</comment>
<dbReference type="EMBL" id="LXQA011212484">
    <property type="protein sequence ID" value="MCI89161.1"/>
    <property type="molecule type" value="Genomic_DNA"/>
</dbReference>
<evidence type="ECO:0000313" key="1">
    <source>
        <dbReference type="EMBL" id="MCI89161.1"/>
    </source>
</evidence>
<dbReference type="AlphaFoldDB" id="A0A392VQ98"/>
<keyword evidence="2" id="KW-1185">Reference proteome</keyword>
<dbReference type="Proteomes" id="UP000265520">
    <property type="component" value="Unassembled WGS sequence"/>
</dbReference>
<proteinExistence type="predicted"/>
<feature type="non-terminal residue" evidence="1">
    <location>
        <position position="1"/>
    </location>
</feature>